<feature type="region of interest" description="Disordered" evidence="1">
    <location>
        <begin position="186"/>
        <end position="320"/>
    </location>
</feature>
<comment type="caution">
    <text evidence="3">The sequence shown here is derived from an EMBL/GenBank/DDBJ whole genome shotgun (WGS) entry which is preliminary data.</text>
</comment>
<name>A0ABR1S878_9PEZI</name>
<evidence type="ECO:0000313" key="3">
    <source>
        <dbReference type="EMBL" id="KAK8028045.1"/>
    </source>
</evidence>
<protein>
    <submittedName>
        <fullName evidence="3">Uncharacterized protein</fullName>
    </submittedName>
</protein>
<evidence type="ECO:0000313" key="4">
    <source>
        <dbReference type="Proteomes" id="UP001396898"/>
    </source>
</evidence>
<keyword evidence="2" id="KW-0472">Membrane</keyword>
<feature type="compositionally biased region" description="Basic and acidic residues" evidence="1">
    <location>
        <begin position="276"/>
        <end position="286"/>
    </location>
</feature>
<accession>A0ABR1S878</accession>
<feature type="compositionally biased region" description="Low complexity" evidence="1">
    <location>
        <begin position="29"/>
        <end position="40"/>
    </location>
</feature>
<keyword evidence="2" id="KW-0812">Transmembrane</keyword>
<sequence length="320" mass="33591">MPVGQLLRRTATDDPCTDGDCHDLSQPLSASDSDSATSVTEISSVGPPATASLTTGSTVAVTESAVTTPAEATSTDTADDTPTPTATTITIPPPRQTGSSTSTPLSSNNTGDSFTLGRAEIAGISVGGVIGGLLLLFVIFLVIRRRKLAKRMPSFVNARGRDQFDEKLMHNSQNCAMGARSESNGEDVFAPFGGRANSPVRNAEQGSDTPSKRLGNTHDSMRSTGGHSFLVSPITPTNTGRSACKDLPGDQGQCTIEEEQPDSPAQLDSRPVYIELDSRDTERQRPAELPTTSGFPSIPRPKSTSDVLRHPGLLTPGTAR</sequence>
<evidence type="ECO:0000256" key="1">
    <source>
        <dbReference type="SAM" id="MobiDB-lite"/>
    </source>
</evidence>
<dbReference type="Proteomes" id="UP001396898">
    <property type="component" value="Unassembled WGS sequence"/>
</dbReference>
<organism evidence="3 4">
    <name type="scientific">Apiospora marii</name>
    <dbReference type="NCBI Taxonomy" id="335849"/>
    <lineage>
        <taxon>Eukaryota</taxon>
        <taxon>Fungi</taxon>
        <taxon>Dikarya</taxon>
        <taxon>Ascomycota</taxon>
        <taxon>Pezizomycotina</taxon>
        <taxon>Sordariomycetes</taxon>
        <taxon>Xylariomycetidae</taxon>
        <taxon>Amphisphaeriales</taxon>
        <taxon>Apiosporaceae</taxon>
        <taxon>Apiospora</taxon>
    </lineage>
</organism>
<feature type="transmembrane region" description="Helical" evidence="2">
    <location>
        <begin position="121"/>
        <end position="143"/>
    </location>
</feature>
<gene>
    <name evidence="3" type="ORF">PG991_005101</name>
</gene>
<feature type="compositionally biased region" description="Low complexity" evidence="1">
    <location>
        <begin position="54"/>
        <end position="90"/>
    </location>
</feature>
<proteinExistence type="predicted"/>
<feature type="compositionally biased region" description="Low complexity" evidence="1">
    <location>
        <begin position="97"/>
        <end position="109"/>
    </location>
</feature>
<evidence type="ECO:0000256" key="2">
    <source>
        <dbReference type="SAM" id="Phobius"/>
    </source>
</evidence>
<dbReference type="EMBL" id="JAQQWI010000007">
    <property type="protein sequence ID" value="KAK8028045.1"/>
    <property type="molecule type" value="Genomic_DNA"/>
</dbReference>
<keyword evidence="4" id="KW-1185">Reference proteome</keyword>
<feature type="region of interest" description="Disordered" evidence="1">
    <location>
        <begin position="1"/>
        <end position="109"/>
    </location>
</feature>
<keyword evidence="2" id="KW-1133">Transmembrane helix</keyword>
<reference evidence="3 4" key="1">
    <citation type="submission" date="2023-01" db="EMBL/GenBank/DDBJ databases">
        <title>Analysis of 21 Apiospora genomes using comparative genomics revels a genus with tremendous synthesis potential of carbohydrate active enzymes and secondary metabolites.</title>
        <authorList>
            <person name="Sorensen T."/>
        </authorList>
    </citation>
    <scope>NUCLEOTIDE SEQUENCE [LARGE SCALE GENOMIC DNA]</scope>
    <source>
        <strain evidence="3 4">CBS 20057</strain>
    </source>
</reference>